<gene>
    <name evidence="9" type="ORF">MSPICULIGERA_LOCUS18074</name>
</gene>
<dbReference type="GO" id="GO:0035023">
    <property type="term" value="P:regulation of Rho protein signal transduction"/>
    <property type="evidence" value="ECO:0007669"/>
    <property type="project" value="TreeGrafter"/>
</dbReference>
<evidence type="ECO:0000313" key="10">
    <source>
        <dbReference type="Proteomes" id="UP001177023"/>
    </source>
</evidence>
<dbReference type="InterPro" id="IPR013761">
    <property type="entry name" value="SAM/pointed_sf"/>
</dbReference>
<feature type="region of interest" description="Disordered" evidence="7">
    <location>
        <begin position="381"/>
        <end position="436"/>
    </location>
</feature>
<dbReference type="InterPro" id="IPR011993">
    <property type="entry name" value="PH-like_dom_sf"/>
</dbReference>
<dbReference type="AlphaFoldDB" id="A0AA36D2S9"/>
<keyword evidence="4" id="KW-0963">Cytoplasm</keyword>
<feature type="compositionally biased region" description="Gly residues" evidence="7">
    <location>
        <begin position="637"/>
        <end position="649"/>
    </location>
</feature>
<accession>A0AA36D2S9</accession>
<comment type="subcellular location">
    <subcellularLocation>
        <location evidence="1">Cytoplasm</location>
    </subcellularLocation>
</comment>
<dbReference type="InterPro" id="IPR055093">
    <property type="entry name" value="EPS8_2nd"/>
</dbReference>
<dbReference type="Gene3D" id="1.10.150.50">
    <property type="entry name" value="Transcription Factor, Ets-1"/>
    <property type="match status" value="1"/>
</dbReference>
<dbReference type="CDD" id="cd01210">
    <property type="entry name" value="PTB_EPS8"/>
    <property type="match status" value="1"/>
</dbReference>
<dbReference type="InterPro" id="IPR006020">
    <property type="entry name" value="PTB/PI_dom"/>
</dbReference>
<feature type="compositionally biased region" description="Basic and acidic residues" evidence="7">
    <location>
        <begin position="482"/>
        <end position="491"/>
    </location>
</feature>
<feature type="compositionally biased region" description="Polar residues" evidence="7">
    <location>
        <begin position="413"/>
        <end position="436"/>
    </location>
</feature>
<comment type="caution">
    <text evidence="9">The sequence shown here is derived from an EMBL/GenBank/DDBJ whole genome shotgun (WGS) entry which is preliminary data.</text>
</comment>
<evidence type="ECO:0000256" key="4">
    <source>
        <dbReference type="ARBA" id="ARBA00022490"/>
    </source>
</evidence>
<dbReference type="GO" id="GO:0005886">
    <property type="term" value="C:plasma membrane"/>
    <property type="evidence" value="ECO:0007669"/>
    <property type="project" value="TreeGrafter"/>
</dbReference>
<proteinExistence type="inferred from homology"/>
<evidence type="ECO:0000259" key="8">
    <source>
        <dbReference type="PROSITE" id="PS50002"/>
    </source>
</evidence>
<keyword evidence="10" id="KW-1185">Reference proteome</keyword>
<dbReference type="SMART" id="SM00462">
    <property type="entry name" value="PTB"/>
    <property type="match status" value="1"/>
</dbReference>
<dbReference type="Pfam" id="PF18016">
    <property type="entry name" value="SAM_3"/>
    <property type="match status" value="1"/>
</dbReference>
<dbReference type="FunFam" id="2.30.29.30:FF:000289">
    <property type="entry name" value="Epidermal growth factor receptor kinase substrate 8"/>
    <property type="match status" value="1"/>
</dbReference>
<dbReference type="PROSITE" id="PS50002">
    <property type="entry name" value="SH3"/>
    <property type="match status" value="1"/>
</dbReference>
<evidence type="ECO:0000313" key="9">
    <source>
        <dbReference type="EMBL" id="CAJ0579870.1"/>
    </source>
</evidence>
<dbReference type="SUPFAM" id="SSF50044">
    <property type="entry name" value="SH3-domain"/>
    <property type="match status" value="1"/>
</dbReference>
<dbReference type="Proteomes" id="UP001177023">
    <property type="component" value="Unassembled WGS sequence"/>
</dbReference>
<dbReference type="Gene3D" id="2.30.30.40">
    <property type="entry name" value="SH3 Domains"/>
    <property type="match status" value="1"/>
</dbReference>
<dbReference type="InterPro" id="IPR035462">
    <property type="entry name" value="Eps8_SH3"/>
</dbReference>
<comment type="similarity">
    <text evidence="2">Belongs to the EPS8 family.</text>
</comment>
<dbReference type="PANTHER" id="PTHR12287:SF23">
    <property type="entry name" value="AROUSER, ISOFORM A-RELATED"/>
    <property type="match status" value="1"/>
</dbReference>
<evidence type="ECO:0000256" key="5">
    <source>
        <dbReference type="ARBA" id="ARBA00022553"/>
    </source>
</evidence>
<feature type="non-terminal residue" evidence="9">
    <location>
        <position position="1"/>
    </location>
</feature>
<dbReference type="CDD" id="cd11764">
    <property type="entry name" value="SH3_Eps8"/>
    <property type="match status" value="1"/>
</dbReference>
<dbReference type="Gene3D" id="2.30.29.30">
    <property type="entry name" value="Pleckstrin-homology domain (PH domain)/Phosphotyrosine-binding domain (PTB)"/>
    <property type="match status" value="1"/>
</dbReference>
<dbReference type="EMBL" id="CATQJA010002657">
    <property type="protein sequence ID" value="CAJ0579870.1"/>
    <property type="molecule type" value="Genomic_DNA"/>
</dbReference>
<feature type="domain" description="SH3" evidence="8">
    <location>
        <begin position="541"/>
        <end position="600"/>
    </location>
</feature>
<dbReference type="InterPro" id="IPR036028">
    <property type="entry name" value="SH3-like_dom_sf"/>
</dbReference>
<dbReference type="SUPFAM" id="SSF50729">
    <property type="entry name" value="PH domain-like"/>
    <property type="match status" value="1"/>
</dbReference>
<dbReference type="InterPro" id="IPR013625">
    <property type="entry name" value="PTB"/>
</dbReference>
<dbReference type="Pfam" id="PF08416">
    <property type="entry name" value="PTB"/>
    <property type="match status" value="1"/>
</dbReference>
<feature type="compositionally biased region" description="Basic and acidic residues" evidence="7">
    <location>
        <begin position="385"/>
        <end position="397"/>
    </location>
</feature>
<feature type="region of interest" description="Disordered" evidence="7">
    <location>
        <begin position="634"/>
        <end position="655"/>
    </location>
</feature>
<keyword evidence="3 6" id="KW-0728">SH3 domain</keyword>
<dbReference type="GO" id="GO:0007266">
    <property type="term" value="P:Rho protein signal transduction"/>
    <property type="evidence" value="ECO:0007669"/>
    <property type="project" value="TreeGrafter"/>
</dbReference>
<reference evidence="9" key="1">
    <citation type="submission" date="2023-06" db="EMBL/GenBank/DDBJ databases">
        <authorList>
            <person name="Delattre M."/>
        </authorList>
    </citation>
    <scope>NUCLEOTIDE SEQUENCE</scope>
    <source>
        <strain evidence="9">AF72</strain>
    </source>
</reference>
<evidence type="ECO:0000256" key="7">
    <source>
        <dbReference type="SAM" id="MobiDB-lite"/>
    </source>
</evidence>
<dbReference type="InterPro" id="IPR039801">
    <property type="entry name" value="EPS8-like"/>
</dbReference>
<sequence length="862" mass="96497">MDEQTPSYFVEHLATFAVGRQFGLVAPADGIRKLKQMERSSAIWAQPMVLRLRRDIVSVENDNGELVESFPLDLVEQPTAHMSSDPRDSYNNILLFVVREDTKGRKHTTPTEMHIFQCARVTATEVAEDLQHYIRGQFKKVRNGRRSGTSSTVGGGGGGGYPAAAAQGEKLQAKKSYPGPQFGDDVSVASDSSEMFERDVNTLNRCFDDIERFVARIQSAALAQRELEQQAHRYRTAQRRDKRAPAPDPHGILQMRAQLPLEAEFVEVLRKFKLSFNLLAKLRNHIHEPNAPELVHFLFSPLNVILDASHWGLGRNIAPQIVSPLLSLDARELMQNCLTSKEMDTWLSLGEAWRTPPEDWPGPLPAPYKPVFLDGFAPYGPPEPRPSRNDATIHRGVSEPPAPYRNRERTVDTAPSTPAAQRYATQQRPPQRNMSVDNLDIGRLSLEKERLEFEKEKIRERQRRLEEEEQRVREERERLKKETEMIHRERTNSTGPAYREPSVQPSPIPERRDVQPLPPSIANDPDQSPRQRAFVQDVVNRRCKLVQATYDRVAQNPKELTVSRGEYLEVLNDTKNWWECKNMHNRVGYVPHTILTVVPADGSSPQMAGEEIYVGPAVSSGPLHNGNISAGSHAGLNGYGGPPGGGGISPGQAPRAPPRYIVDAGVQANVPEMALSPIPTIPAPPPINNFEQQILHHKLRPAQERPPRLEDPKPRIQVTRRMAGEEALVQQIVSTIGQADGQKILHGAKQLKSNVKLTEATDGPGVQRWLQDKGFSMRLMELLEEQDGAALFSLSKPALERAAGKEEGARLYSQLLVEKSRSNYQTKSRAELNAILKYRKNQVDQSNEAAGEEPHENPSSSE</sequence>
<name>A0AA36D2S9_9BILA</name>
<keyword evidence="5" id="KW-0597">Phosphoprotein</keyword>
<evidence type="ECO:0000256" key="2">
    <source>
        <dbReference type="ARBA" id="ARBA00006197"/>
    </source>
</evidence>
<dbReference type="InterPro" id="IPR001452">
    <property type="entry name" value="SH3_domain"/>
</dbReference>
<evidence type="ECO:0000256" key="1">
    <source>
        <dbReference type="ARBA" id="ARBA00004496"/>
    </source>
</evidence>
<feature type="region of interest" description="Disordered" evidence="7">
    <location>
        <begin position="141"/>
        <end position="164"/>
    </location>
</feature>
<dbReference type="PANTHER" id="PTHR12287">
    <property type="entry name" value="EPIDERMAL GROWTH FACTOR RECEPTOR KINASE SUBSTRATE EPS8-RELATED PROTEIN"/>
    <property type="match status" value="1"/>
</dbReference>
<feature type="region of interest" description="Disordered" evidence="7">
    <location>
        <begin position="482"/>
        <end position="530"/>
    </location>
</feature>
<evidence type="ECO:0000256" key="3">
    <source>
        <dbReference type="ARBA" id="ARBA00022443"/>
    </source>
</evidence>
<dbReference type="GO" id="GO:0005737">
    <property type="term" value="C:cytoplasm"/>
    <property type="evidence" value="ECO:0007669"/>
    <property type="project" value="UniProtKB-SubCell"/>
</dbReference>
<dbReference type="InterPro" id="IPR033928">
    <property type="entry name" value="EPS8_PTB"/>
</dbReference>
<protein>
    <recommendedName>
        <fullName evidence="8">SH3 domain-containing protein</fullName>
    </recommendedName>
</protein>
<dbReference type="Pfam" id="PF22975">
    <property type="entry name" value="EPS8_2nd"/>
    <property type="match status" value="1"/>
</dbReference>
<feature type="region of interest" description="Disordered" evidence="7">
    <location>
        <begin position="842"/>
        <end position="862"/>
    </location>
</feature>
<dbReference type="Pfam" id="PF00018">
    <property type="entry name" value="SH3_1"/>
    <property type="match status" value="1"/>
</dbReference>
<organism evidence="9 10">
    <name type="scientific">Mesorhabditis spiculigera</name>
    <dbReference type="NCBI Taxonomy" id="96644"/>
    <lineage>
        <taxon>Eukaryota</taxon>
        <taxon>Metazoa</taxon>
        <taxon>Ecdysozoa</taxon>
        <taxon>Nematoda</taxon>
        <taxon>Chromadorea</taxon>
        <taxon>Rhabditida</taxon>
        <taxon>Rhabditina</taxon>
        <taxon>Rhabditomorpha</taxon>
        <taxon>Rhabditoidea</taxon>
        <taxon>Rhabditidae</taxon>
        <taxon>Mesorhabditinae</taxon>
        <taxon>Mesorhabditis</taxon>
    </lineage>
</organism>
<evidence type="ECO:0000256" key="6">
    <source>
        <dbReference type="PROSITE-ProRule" id="PRU00192"/>
    </source>
</evidence>
<dbReference type="InterPro" id="IPR041418">
    <property type="entry name" value="SAM_3"/>
</dbReference>
<dbReference type="GO" id="GO:0003779">
    <property type="term" value="F:actin binding"/>
    <property type="evidence" value="ECO:0007669"/>
    <property type="project" value="TreeGrafter"/>
</dbReference>
<dbReference type="SMART" id="SM00326">
    <property type="entry name" value="SH3"/>
    <property type="match status" value="1"/>
</dbReference>